<sequence>MTVSLNEKYIKEFVEEDELTAMQDFIEVAHRKMHEKKSMGAEYLGWLDWPSSIKESELQKIEKSAEEIRQEMDVLIVIGIGGSYLGTKAVKKLLRPSFGLDSMQIIYAGQNLSGRYMEDLLSYIEGKNVAVNVISKSGTTTEPAIAFRTIRKWLYDQYGEDAAKRIIATTDASEGALRKSVETEGFQSFEIPPDIGGRYSVLTAVGLFPLAVAGVDIRSLLDGAKQAEKDLAEPNLSANHAYLYAAYRQILNMRGYSTEVLASYEPAMTAFHEWWKQLFGESEGKQGKGIFPASVIYSTDLHSLGQYLQNGRRILFETMVSFEEDQHSSKIPFDEENVDGLNYLADKTLHEVNKQALDAAALAHVEGGVPVLSLEVQRLDDFHTGYLIYFFMKACAMSAYLSGVNPFDQPGVELYKQNMFELLGKPGYGDKR</sequence>
<dbReference type="GO" id="GO:0006094">
    <property type="term" value="P:gluconeogenesis"/>
    <property type="evidence" value="ECO:0007669"/>
    <property type="project" value="UniProtKB-UniRule"/>
</dbReference>
<keyword evidence="9" id="KW-1185">Reference proteome</keyword>
<dbReference type="HAMAP" id="MF_00473">
    <property type="entry name" value="G6P_isomerase"/>
    <property type="match status" value="1"/>
</dbReference>
<dbReference type="Gene3D" id="3.40.50.10490">
    <property type="entry name" value="Glucose-6-phosphate isomerase like protein, domain 1"/>
    <property type="match status" value="2"/>
</dbReference>
<keyword evidence="2 6" id="KW-0312">Gluconeogenesis</keyword>
<evidence type="ECO:0000256" key="3">
    <source>
        <dbReference type="ARBA" id="ARBA00022490"/>
    </source>
</evidence>
<keyword evidence="4 6" id="KW-0324">Glycolysis</keyword>
<dbReference type="PANTHER" id="PTHR11469:SF1">
    <property type="entry name" value="GLUCOSE-6-PHOSPHATE ISOMERASE"/>
    <property type="match status" value="1"/>
</dbReference>
<dbReference type="Pfam" id="PF00342">
    <property type="entry name" value="PGI"/>
    <property type="match status" value="1"/>
</dbReference>
<protein>
    <recommendedName>
        <fullName evidence="6">Glucose-6-phosphate isomerase</fullName>
        <shortName evidence="6">GPI</shortName>
        <ecNumber evidence="6">5.3.1.9</ecNumber>
    </recommendedName>
    <alternativeName>
        <fullName evidence="6">Phosphoglucose isomerase</fullName>
        <shortName evidence="6">PGI</shortName>
    </alternativeName>
    <alternativeName>
        <fullName evidence="6">Phosphohexose isomerase</fullName>
        <shortName evidence="6">PHI</shortName>
    </alternativeName>
</protein>
<dbReference type="EMBL" id="RIAX01000015">
    <property type="protein sequence ID" value="RNF38405.1"/>
    <property type="molecule type" value="Genomic_DNA"/>
</dbReference>
<comment type="caution">
    <text evidence="8">The sequence shown here is derived from an EMBL/GenBank/DDBJ whole genome shotgun (WGS) entry which is preliminary data.</text>
</comment>
<evidence type="ECO:0000313" key="8">
    <source>
        <dbReference type="EMBL" id="RNF38405.1"/>
    </source>
</evidence>
<comment type="pathway">
    <text evidence="6">Carbohydrate biosynthesis; gluconeogenesis.</text>
</comment>
<feature type="active site" description="Proton donor" evidence="6">
    <location>
        <position position="281"/>
    </location>
</feature>
<dbReference type="GO" id="GO:0006096">
    <property type="term" value="P:glycolytic process"/>
    <property type="evidence" value="ECO:0007669"/>
    <property type="project" value="UniProtKB-UniRule"/>
</dbReference>
<evidence type="ECO:0000256" key="2">
    <source>
        <dbReference type="ARBA" id="ARBA00022432"/>
    </source>
</evidence>
<dbReference type="PROSITE" id="PS51463">
    <property type="entry name" value="P_GLUCOSE_ISOMERASE_3"/>
    <property type="match status" value="1"/>
</dbReference>
<dbReference type="GO" id="GO:0051156">
    <property type="term" value="P:glucose 6-phosphate metabolic process"/>
    <property type="evidence" value="ECO:0007669"/>
    <property type="project" value="TreeGrafter"/>
</dbReference>
<keyword evidence="3 6" id="KW-0963">Cytoplasm</keyword>
<proteinExistence type="inferred from homology"/>
<dbReference type="FunFam" id="3.40.50.10490:FF:000015">
    <property type="entry name" value="Glucose-6-phosphate isomerase"/>
    <property type="match status" value="1"/>
</dbReference>
<dbReference type="NCBIfam" id="NF010697">
    <property type="entry name" value="PRK14097.1"/>
    <property type="match status" value="1"/>
</dbReference>
<reference evidence="8 9" key="1">
    <citation type="journal article" date="2018" name="Int. J. Syst. Evol. Microbiol.">
        <title>Planococcus salinus sp. nov., a moderately halophilic bacterium isolated from a saline-alkali soil.</title>
        <authorList>
            <person name="Gan L."/>
        </authorList>
    </citation>
    <scope>NUCLEOTIDE SEQUENCE [LARGE SCALE GENOMIC DNA]</scope>
    <source>
        <strain evidence="8 9">LCB217</strain>
    </source>
</reference>
<dbReference type="InterPro" id="IPR035476">
    <property type="entry name" value="SIS_PGI_1"/>
</dbReference>
<dbReference type="AlphaFoldDB" id="A0A3M8P411"/>
<evidence type="ECO:0000256" key="4">
    <source>
        <dbReference type="ARBA" id="ARBA00023152"/>
    </source>
</evidence>
<evidence type="ECO:0000256" key="7">
    <source>
        <dbReference type="RuleBase" id="RU000612"/>
    </source>
</evidence>
<comment type="catalytic activity">
    <reaction evidence="6 7">
        <text>alpha-D-glucose 6-phosphate = beta-D-fructose 6-phosphate</text>
        <dbReference type="Rhea" id="RHEA:11816"/>
        <dbReference type="ChEBI" id="CHEBI:57634"/>
        <dbReference type="ChEBI" id="CHEBI:58225"/>
        <dbReference type="EC" id="5.3.1.9"/>
    </reaction>
</comment>
<dbReference type="GO" id="GO:0005829">
    <property type="term" value="C:cytosol"/>
    <property type="evidence" value="ECO:0007669"/>
    <property type="project" value="TreeGrafter"/>
</dbReference>
<comment type="subcellular location">
    <subcellularLocation>
        <location evidence="6">Cytoplasm</location>
    </subcellularLocation>
</comment>
<dbReference type="GO" id="GO:0097367">
    <property type="term" value="F:carbohydrate derivative binding"/>
    <property type="evidence" value="ECO:0007669"/>
    <property type="project" value="InterPro"/>
</dbReference>
<dbReference type="GO" id="GO:0048029">
    <property type="term" value="F:monosaccharide binding"/>
    <property type="evidence" value="ECO:0007669"/>
    <property type="project" value="TreeGrafter"/>
</dbReference>
<dbReference type="InterPro" id="IPR046348">
    <property type="entry name" value="SIS_dom_sf"/>
</dbReference>
<evidence type="ECO:0000256" key="1">
    <source>
        <dbReference type="ARBA" id="ARBA00006604"/>
    </source>
</evidence>
<comment type="similarity">
    <text evidence="1 6 7">Belongs to the GPI family.</text>
</comment>
<dbReference type="InterPro" id="IPR001672">
    <property type="entry name" value="G6P_Isomerase"/>
</dbReference>
<feature type="active site" evidence="6">
    <location>
        <position position="416"/>
    </location>
</feature>
<dbReference type="CDD" id="cd05016">
    <property type="entry name" value="SIS_PGI_2"/>
    <property type="match status" value="1"/>
</dbReference>
<dbReference type="PANTHER" id="PTHR11469">
    <property type="entry name" value="GLUCOSE-6-PHOSPHATE ISOMERASE"/>
    <property type="match status" value="1"/>
</dbReference>
<evidence type="ECO:0000313" key="9">
    <source>
        <dbReference type="Proteomes" id="UP000275473"/>
    </source>
</evidence>
<comment type="caution">
    <text evidence="6">Lacks conserved residue(s) required for the propagation of feature annotation.</text>
</comment>
<dbReference type="CDD" id="cd05015">
    <property type="entry name" value="SIS_PGI_1"/>
    <property type="match status" value="1"/>
</dbReference>
<comment type="function">
    <text evidence="6">Catalyzes the reversible isomerization of glucose-6-phosphate to fructose-6-phosphate.</text>
</comment>
<dbReference type="GO" id="GO:0004347">
    <property type="term" value="F:glucose-6-phosphate isomerase activity"/>
    <property type="evidence" value="ECO:0007669"/>
    <property type="project" value="UniProtKB-UniRule"/>
</dbReference>
<dbReference type="FunFam" id="3.40.50.10490:FF:000016">
    <property type="entry name" value="Glucose-6-phosphate isomerase"/>
    <property type="match status" value="1"/>
</dbReference>
<gene>
    <name evidence="6" type="primary">pgi</name>
    <name evidence="8" type="ORF">EEX84_14925</name>
</gene>
<dbReference type="Proteomes" id="UP000275473">
    <property type="component" value="Unassembled WGS sequence"/>
</dbReference>
<dbReference type="OrthoDB" id="140919at2"/>
<dbReference type="UniPathway" id="UPA00138"/>
<dbReference type="InterPro" id="IPR035482">
    <property type="entry name" value="SIS_PGI_2"/>
</dbReference>
<dbReference type="UniPathway" id="UPA00109">
    <property type="reaction ID" value="UER00181"/>
</dbReference>
<dbReference type="EC" id="5.3.1.9" evidence="6"/>
<dbReference type="PRINTS" id="PR00662">
    <property type="entry name" value="G6PISOMERASE"/>
</dbReference>
<dbReference type="SUPFAM" id="SSF53697">
    <property type="entry name" value="SIS domain"/>
    <property type="match status" value="1"/>
</dbReference>
<evidence type="ECO:0000256" key="5">
    <source>
        <dbReference type="ARBA" id="ARBA00023235"/>
    </source>
</evidence>
<name>A0A3M8P411_9BACL</name>
<comment type="pathway">
    <text evidence="6 7">Carbohydrate degradation; glycolysis; D-glyceraldehyde 3-phosphate and glycerone phosphate from D-glucose: step 2/4.</text>
</comment>
<dbReference type="RefSeq" id="WP_123166446.1">
    <property type="nucleotide sequence ID" value="NZ_RIAX01000015.1"/>
</dbReference>
<organism evidence="8 9">
    <name type="scientific">Planococcus salinus</name>
    <dbReference type="NCBI Taxonomy" id="1848460"/>
    <lineage>
        <taxon>Bacteria</taxon>
        <taxon>Bacillati</taxon>
        <taxon>Bacillota</taxon>
        <taxon>Bacilli</taxon>
        <taxon>Bacillales</taxon>
        <taxon>Caryophanaceae</taxon>
        <taxon>Planococcus</taxon>
    </lineage>
</organism>
<keyword evidence="5 6" id="KW-0413">Isomerase</keyword>
<accession>A0A3M8P411</accession>
<evidence type="ECO:0000256" key="6">
    <source>
        <dbReference type="HAMAP-Rule" id="MF_00473"/>
    </source>
</evidence>